<keyword evidence="3" id="KW-0227">DNA damage</keyword>
<evidence type="ECO:0000256" key="4">
    <source>
        <dbReference type="ARBA" id="ARBA00022801"/>
    </source>
</evidence>
<proteinExistence type="inferred from homology"/>
<dbReference type="InterPro" id="IPR004603">
    <property type="entry name" value="DNA_mismatch_endonuc_vsr"/>
</dbReference>
<protein>
    <submittedName>
        <fullName evidence="7">Very short patch repair endonuclease</fullName>
    </submittedName>
</protein>
<dbReference type="Pfam" id="PF03852">
    <property type="entry name" value="Vsr"/>
    <property type="match status" value="1"/>
</dbReference>
<keyword evidence="1" id="KW-0540">Nuclease</keyword>
<keyword evidence="4" id="KW-0378">Hydrolase</keyword>
<evidence type="ECO:0000256" key="5">
    <source>
        <dbReference type="ARBA" id="ARBA00023204"/>
    </source>
</evidence>
<dbReference type="RefSeq" id="WP_232416934.1">
    <property type="nucleotide sequence ID" value="NZ_JAJQRD010000002.1"/>
</dbReference>
<dbReference type="SUPFAM" id="SSF52980">
    <property type="entry name" value="Restriction endonuclease-like"/>
    <property type="match status" value="1"/>
</dbReference>
<comment type="similarity">
    <text evidence="6">Belongs to the Vsr family.</text>
</comment>
<evidence type="ECO:0000256" key="2">
    <source>
        <dbReference type="ARBA" id="ARBA00022759"/>
    </source>
</evidence>
<gene>
    <name evidence="7" type="ORF">NP095_05675</name>
</gene>
<dbReference type="Gene3D" id="3.40.960.10">
    <property type="entry name" value="VSR Endonuclease"/>
    <property type="match status" value="1"/>
</dbReference>
<accession>A0ABY5KKP2</accession>
<evidence type="ECO:0000313" key="8">
    <source>
        <dbReference type="Proteomes" id="UP001315860"/>
    </source>
</evidence>
<dbReference type="CDD" id="cd00221">
    <property type="entry name" value="Vsr"/>
    <property type="match status" value="1"/>
</dbReference>
<dbReference type="InterPro" id="IPR011335">
    <property type="entry name" value="Restrct_endonuc-II-like"/>
</dbReference>
<reference evidence="7 8" key="1">
    <citation type="submission" date="2022-07" db="EMBL/GenBank/DDBJ databases">
        <title>Novel species in genus Aeromicrobium.</title>
        <authorList>
            <person name="Ye L."/>
        </authorList>
    </citation>
    <scope>NUCLEOTIDE SEQUENCE [LARGE SCALE GENOMIC DNA]</scope>
    <source>
        <strain evidence="8">zg-Y50</strain>
    </source>
</reference>
<dbReference type="GO" id="GO:0004519">
    <property type="term" value="F:endonuclease activity"/>
    <property type="evidence" value="ECO:0007669"/>
    <property type="project" value="UniProtKB-KW"/>
</dbReference>
<dbReference type="Proteomes" id="UP001315860">
    <property type="component" value="Chromosome"/>
</dbReference>
<sequence>MSRQRTRDTQPEILVRRELHRRGLRYRVDAKLPGMPRRRADLLFTGAKVAVFVDGCFWHACPKHKTAPMNNGSWWAAKLARNVERDHETRDHLSSLGWTVLRVWEHEDMKHAASDIERVVRAAAGG</sequence>
<evidence type="ECO:0000313" key="7">
    <source>
        <dbReference type="EMBL" id="UUI70031.1"/>
    </source>
</evidence>
<evidence type="ECO:0000256" key="6">
    <source>
        <dbReference type="ARBA" id="ARBA00029466"/>
    </source>
</evidence>
<dbReference type="NCBIfam" id="TIGR00632">
    <property type="entry name" value="vsr"/>
    <property type="match status" value="1"/>
</dbReference>
<dbReference type="EMBL" id="CP101990">
    <property type="protein sequence ID" value="UUI70031.1"/>
    <property type="molecule type" value="Genomic_DNA"/>
</dbReference>
<keyword evidence="5" id="KW-0234">DNA repair</keyword>
<keyword evidence="8" id="KW-1185">Reference proteome</keyword>
<evidence type="ECO:0000256" key="3">
    <source>
        <dbReference type="ARBA" id="ARBA00022763"/>
    </source>
</evidence>
<name>A0ABY5KKP2_9ACTN</name>
<keyword evidence="2 7" id="KW-0255">Endonuclease</keyword>
<organism evidence="7 8">
    <name type="scientific">Aeromicrobium duanguangcaii</name>
    <dbReference type="NCBI Taxonomy" id="2968086"/>
    <lineage>
        <taxon>Bacteria</taxon>
        <taxon>Bacillati</taxon>
        <taxon>Actinomycetota</taxon>
        <taxon>Actinomycetes</taxon>
        <taxon>Propionibacteriales</taxon>
        <taxon>Nocardioidaceae</taxon>
        <taxon>Aeromicrobium</taxon>
    </lineage>
</organism>
<evidence type="ECO:0000256" key="1">
    <source>
        <dbReference type="ARBA" id="ARBA00022722"/>
    </source>
</evidence>